<dbReference type="InterPro" id="IPR000639">
    <property type="entry name" value="Epox_hydrolase-like"/>
</dbReference>
<gene>
    <name evidence="3" type="ORF">METZ01_LOCUS25902</name>
</gene>
<dbReference type="PRINTS" id="PR00111">
    <property type="entry name" value="ABHYDROLASE"/>
</dbReference>
<keyword evidence="1" id="KW-0378">Hydrolase</keyword>
<dbReference type="AlphaFoldDB" id="A0A381Q2A5"/>
<dbReference type="InterPro" id="IPR050266">
    <property type="entry name" value="AB_hydrolase_sf"/>
</dbReference>
<accession>A0A381Q2A5</accession>
<evidence type="ECO:0000313" key="3">
    <source>
        <dbReference type="EMBL" id="SUZ73048.1"/>
    </source>
</evidence>
<sequence>MSDASVLADVDERPVAWREAGSGDVVLFLHGIGHSRIAWDRQLEDLSDRWRCVAWDLPGFGASEPLEAMTFPAIADAAVSLLDRLGVDSAHLVGLSFGGQQALHVAVGHPDRVRSLVLADTSPAFGTNGMTREEWIDQRLEPLRSGLTPADIAESVMAGVSGPDFSGPDFDLAVAAMGRLTPQGYEDAVRCLPTHDVRDALATIDVPTLVVVGELDLATPPGVARLLADGIPDARLVELPGIGHLTPNEAPREFNRLVREFLDAQDPMPGGVSV</sequence>
<evidence type="ECO:0000259" key="2">
    <source>
        <dbReference type="Pfam" id="PF00561"/>
    </source>
</evidence>
<dbReference type="GO" id="GO:0016787">
    <property type="term" value="F:hydrolase activity"/>
    <property type="evidence" value="ECO:0007669"/>
    <property type="project" value="UniProtKB-KW"/>
</dbReference>
<dbReference type="PRINTS" id="PR00412">
    <property type="entry name" value="EPOXHYDRLASE"/>
</dbReference>
<dbReference type="PANTHER" id="PTHR43798:SF31">
    <property type="entry name" value="AB HYDROLASE SUPERFAMILY PROTEIN YCLE"/>
    <property type="match status" value="1"/>
</dbReference>
<dbReference type="Pfam" id="PF00561">
    <property type="entry name" value="Abhydrolase_1"/>
    <property type="match status" value="1"/>
</dbReference>
<dbReference type="EMBL" id="UINC01001166">
    <property type="protein sequence ID" value="SUZ73048.1"/>
    <property type="molecule type" value="Genomic_DNA"/>
</dbReference>
<dbReference type="InterPro" id="IPR029058">
    <property type="entry name" value="AB_hydrolase_fold"/>
</dbReference>
<dbReference type="SUPFAM" id="SSF53474">
    <property type="entry name" value="alpha/beta-Hydrolases"/>
    <property type="match status" value="1"/>
</dbReference>
<dbReference type="PANTHER" id="PTHR43798">
    <property type="entry name" value="MONOACYLGLYCEROL LIPASE"/>
    <property type="match status" value="1"/>
</dbReference>
<dbReference type="InterPro" id="IPR000073">
    <property type="entry name" value="AB_hydrolase_1"/>
</dbReference>
<name>A0A381Q2A5_9ZZZZ</name>
<organism evidence="3">
    <name type="scientific">marine metagenome</name>
    <dbReference type="NCBI Taxonomy" id="408172"/>
    <lineage>
        <taxon>unclassified sequences</taxon>
        <taxon>metagenomes</taxon>
        <taxon>ecological metagenomes</taxon>
    </lineage>
</organism>
<dbReference type="GO" id="GO:0016020">
    <property type="term" value="C:membrane"/>
    <property type="evidence" value="ECO:0007669"/>
    <property type="project" value="TreeGrafter"/>
</dbReference>
<feature type="domain" description="AB hydrolase-1" evidence="2">
    <location>
        <begin position="25"/>
        <end position="246"/>
    </location>
</feature>
<protein>
    <recommendedName>
        <fullName evidence="2">AB hydrolase-1 domain-containing protein</fullName>
    </recommendedName>
</protein>
<proteinExistence type="predicted"/>
<reference evidence="3" key="1">
    <citation type="submission" date="2018-05" db="EMBL/GenBank/DDBJ databases">
        <authorList>
            <person name="Lanie J.A."/>
            <person name="Ng W.-L."/>
            <person name="Kazmierczak K.M."/>
            <person name="Andrzejewski T.M."/>
            <person name="Davidsen T.M."/>
            <person name="Wayne K.J."/>
            <person name="Tettelin H."/>
            <person name="Glass J.I."/>
            <person name="Rusch D."/>
            <person name="Podicherti R."/>
            <person name="Tsui H.-C.T."/>
            <person name="Winkler M.E."/>
        </authorList>
    </citation>
    <scope>NUCLEOTIDE SEQUENCE</scope>
</reference>
<evidence type="ECO:0000256" key="1">
    <source>
        <dbReference type="ARBA" id="ARBA00022801"/>
    </source>
</evidence>
<dbReference type="Gene3D" id="3.40.50.1820">
    <property type="entry name" value="alpha/beta hydrolase"/>
    <property type="match status" value="1"/>
</dbReference>